<dbReference type="GO" id="GO:0017119">
    <property type="term" value="C:Golgi transport complex"/>
    <property type="evidence" value="ECO:0007669"/>
    <property type="project" value="UniProtKB-UniRule"/>
</dbReference>
<evidence type="ECO:0000313" key="15">
    <source>
        <dbReference type="Proteomes" id="UP001163105"/>
    </source>
</evidence>
<feature type="region of interest" description="Disordered" evidence="11">
    <location>
        <begin position="1"/>
        <end position="24"/>
    </location>
</feature>
<dbReference type="Pfam" id="PF20653">
    <property type="entry name" value="COG6_C"/>
    <property type="match status" value="1"/>
</dbReference>
<accession>A0AB34FR97</accession>
<protein>
    <recommendedName>
        <fullName evidence="3 10">Conserved oligomeric Golgi complex subunit 6</fullName>
        <shortName evidence="10">COG complex subunit 6</shortName>
    </recommendedName>
    <alternativeName>
        <fullName evidence="8 10">Component of oligomeric Golgi complex 6</fullName>
    </alternativeName>
</protein>
<evidence type="ECO:0000256" key="7">
    <source>
        <dbReference type="ARBA" id="ARBA00023136"/>
    </source>
</evidence>
<dbReference type="SMART" id="SM01087">
    <property type="entry name" value="COG6"/>
    <property type="match status" value="1"/>
</dbReference>
<evidence type="ECO:0000256" key="4">
    <source>
        <dbReference type="ARBA" id="ARBA00022448"/>
    </source>
</evidence>
<dbReference type="EMBL" id="JAQHRD010000005">
    <property type="protein sequence ID" value="KAJ6440867.1"/>
    <property type="molecule type" value="Genomic_DNA"/>
</dbReference>
<sequence>MKHEVVATHKEAGPSISESRSLLEQRTQVETRQRVLSTFKDHFLMSDDEVASLTSTAEPVDNQFFDALSKARRISQDCEILLGFERQTLGTDLMEQSSKYINFGFQKLYKWVQREFKTLNLENPQMNSSIRRALRVLAGRPSLFQNCLDFFAEARDRILSDSFHTALTGTTSSGAEDQSIKPIDLAAHDSLRYVGDMLAWVHSATVSEREALEVLFIAEGEELVEGLRSGRDAEIWLLVAEDNEHRDDFNALKALGDLVDRNVAGATRVLRQRVEQVIRSNEETITAYRLAMLVKFYRITFHKLLGPNTNLVDCTASLEEEALRQFRALVRDHIAALQGEFQRAPPDLGPPAFLSDALRQLSTIMKTFESSLSTSEDRESEFEGVLAEAFEPFLVGCDNMAQPLQAPGDVIFLLNCRLAAVKCLEAVDFTRQHTLRLRESIRNETEKLVADQHHFFCNNSGLGPLLGTGSNEDARSGGSSLTRDVLARASQQLDDFLPSAMMDAMERLKRLQDTALGRRATEDAASRFCRDFRDLELEIERLDADGESGGPEEEAGLRSVFPRTTAEMRVLLS</sequence>
<name>A0AB34FR97_9HYPO</name>
<dbReference type="Proteomes" id="UP001163105">
    <property type="component" value="Unassembled WGS sequence"/>
</dbReference>
<dbReference type="GO" id="GO:0015031">
    <property type="term" value="P:protein transport"/>
    <property type="evidence" value="ECO:0007669"/>
    <property type="project" value="UniProtKB-KW"/>
</dbReference>
<reference evidence="14" key="1">
    <citation type="submission" date="2023-01" db="EMBL/GenBank/DDBJ databases">
        <title>The growth and conidiation of Purpureocillium lavendulum are regulated by nitrogen source and histone H3K14 acetylation.</title>
        <authorList>
            <person name="Tang P."/>
            <person name="Han J."/>
            <person name="Zhang C."/>
            <person name="Tang P."/>
            <person name="Qi F."/>
            <person name="Zhang K."/>
            <person name="Liang L."/>
        </authorList>
    </citation>
    <scope>NUCLEOTIDE SEQUENCE</scope>
    <source>
        <strain evidence="14">YMF1.00683</strain>
    </source>
</reference>
<feature type="domain" description="Conserved oligomeric complex COG6 N-terminal" evidence="12">
    <location>
        <begin position="1"/>
        <end position="56"/>
    </location>
</feature>
<dbReference type="PANTHER" id="PTHR21506:SF0">
    <property type="entry name" value="CONSERVED OLIGOMERIC GOLGI COMPLEX SUBUNIT 6"/>
    <property type="match status" value="1"/>
</dbReference>
<gene>
    <name evidence="14" type="primary">COG6</name>
    <name evidence="14" type="ORF">O9K51_06659</name>
</gene>
<evidence type="ECO:0000256" key="3">
    <source>
        <dbReference type="ARBA" id="ARBA00020973"/>
    </source>
</evidence>
<dbReference type="PANTHER" id="PTHR21506">
    <property type="entry name" value="COMPONENT OF OLIGOMERIC GOLGI COMPLEX 6"/>
    <property type="match status" value="1"/>
</dbReference>
<evidence type="ECO:0000256" key="2">
    <source>
        <dbReference type="ARBA" id="ARBA00011023"/>
    </source>
</evidence>
<evidence type="ECO:0000256" key="5">
    <source>
        <dbReference type="ARBA" id="ARBA00022927"/>
    </source>
</evidence>
<keyword evidence="5 10" id="KW-0653">Protein transport</keyword>
<comment type="subcellular location">
    <subcellularLocation>
        <location evidence="1 10">Golgi apparatus membrane</location>
        <topology evidence="1 10">Peripheral membrane protein</topology>
    </subcellularLocation>
</comment>
<comment type="similarity">
    <text evidence="2 10">Belongs to the COG6 family.</text>
</comment>
<evidence type="ECO:0000256" key="8">
    <source>
        <dbReference type="ARBA" id="ARBA00031348"/>
    </source>
</evidence>
<evidence type="ECO:0000259" key="12">
    <source>
        <dbReference type="Pfam" id="PF06419"/>
    </source>
</evidence>
<keyword evidence="14" id="KW-0808">Transferase</keyword>
<keyword evidence="14" id="KW-0489">Methyltransferase</keyword>
<keyword evidence="15" id="KW-1185">Reference proteome</keyword>
<keyword evidence="4 10" id="KW-0813">Transport</keyword>
<comment type="subunit">
    <text evidence="10">Component of the conserved oligomeric Golgi complex.</text>
</comment>
<comment type="function">
    <text evidence="10">Acts as component of the peripheral membrane COG complex that is involved in intra-Golgi protein trafficking. COG is located at the cis-Golgi, and regulates tethering of retrograde intra-Golgi vesicles and possibly a number of other membrane trafficking events.</text>
</comment>
<comment type="caution">
    <text evidence="14">The sequence shown here is derived from an EMBL/GenBank/DDBJ whole genome shotgun (WGS) entry which is preliminary data.</text>
</comment>
<feature type="compositionally biased region" description="Basic and acidic residues" evidence="11">
    <location>
        <begin position="1"/>
        <end position="12"/>
    </location>
</feature>
<dbReference type="GO" id="GO:0008168">
    <property type="term" value="F:methyltransferase activity"/>
    <property type="evidence" value="ECO:0007669"/>
    <property type="project" value="UniProtKB-KW"/>
</dbReference>
<evidence type="ECO:0000256" key="10">
    <source>
        <dbReference type="RuleBase" id="RU365075"/>
    </source>
</evidence>
<dbReference type="Pfam" id="PF06419">
    <property type="entry name" value="COG6_N"/>
    <property type="match status" value="1"/>
</dbReference>
<dbReference type="InterPro" id="IPR048369">
    <property type="entry name" value="COG6_C"/>
</dbReference>
<dbReference type="GO" id="GO:0000139">
    <property type="term" value="C:Golgi membrane"/>
    <property type="evidence" value="ECO:0007669"/>
    <property type="project" value="UniProtKB-SubCell"/>
</dbReference>
<evidence type="ECO:0000256" key="11">
    <source>
        <dbReference type="SAM" id="MobiDB-lite"/>
    </source>
</evidence>
<comment type="function">
    <text evidence="9">Acts as a component of the peripheral membrane COG complex that is involved in intra-Golgi protein trafficking. COG is located at the cis-Golgi, and regulates tethering of retrograde intra-Golgi vesicles and possibly a number of other membrane trafficking events.</text>
</comment>
<dbReference type="GO" id="GO:0006891">
    <property type="term" value="P:intra-Golgi vesicle-mediated transport"/>
    <property type="evidence" value="ECO:0007669"/>
    <property type="project" value="UniProtKB-UniRule"/>
</dbReference>
<organism evidence="14 15">
    <name type="scientific">Purpureocillium lavendulum</name>
    <dbReference type="NCBI Taxonomy" id="1247861"/>
    <lineage>
        <taxon>Eukaryota</taxon>
        <taxon>Fungi</taxon>
        <taxon>Dikarya</taxon>
        <taxon>Ascomycota</taxon>
        <taxon>Pezizomycotina</taxon>
        <taxon>Sordariomycetes</taxon>
        <taxon>Hypocreomycetidae</taxon>
        <taxon>Hypocreales</taxon>
        <taxon>Ophiocordycipitaceae</taxon>
        <taxon>Purpureocillium</taxon>
    </lineage>
</organism>
<feature type="domain" description="Conserved Oligomeric Golgi complex subunit 6 C-terminal" evidence="13">
    <location>
        <begin position="87"/>
        <end position="572"/>
    </location>
</feature>
<evidence type="ECO:0000256" key="1">
    <source>
        <dbReference type="ARBA" id="ARBA00004395"/>
    </source>
</evidence>
<keyword evidence="7 10" id="KW-0472">Membrane</keyword>
<dbReference type="InterPro" id="IPR048368">
    <property type="entry name" value="COG6_N"/>
</dbReference>
<keyword evidence="6 10" id="KW-0333">Golgi apparatus</keyword>
<proteinExistence type="inferred from homology"/>
<dbReference type="AlphaFoldDB" id="A0AB34FR97"/>
<evidence type="ECO:0000256" key="6">
    <source>
        <dbReference type="ARBA" id="ARBA00023034"/>
    </source>
</evidence>
<evidence type="ECO:0000313" key="14">
    <source>
        <dbReference type="EMBL" id="KAJ6440867.1"/>
    </source>
</evidence>
<evidence type="ECO:0000256" key="9">
    <source>
        <dbReference type="ARBA" id="ARBA00043873"/>
    </source>
</evidence>
<evidence type="ECO:0000259" key="13">
    <source>
        <dbReference type="Pfam" id="PF20653"/>
    </source>
</evidence>
<dbReference type="InterPro" id="IPR010490">
    <property type="entry name" value="COG6"/>
</dbReference>
<dbReference type="GO" id="GO:0032259">
    <property type="term" value="P:methylation"/>
    <property type="evidence" value="ECO:0007669"/>
    <property type="project" value="UniProtKB-KW"/>
</dbReference>